<gene>
    <name evidence="2" type="ORF">ADS79_13460</name>
</gene>
<comment type="caution">
    <text evidence="2">The sequence shown here is derived from an EMBL/GenBank/DDBJ whole genome shotgun (WGS) entry which is preliminary data.</text>
</comment>
<dbReference type="PATRIC" id="fig|54915.3.peg.1684"/>
<accession>A0A0K9YW03</accession>
<dbReference type="EMBL" id="LGIQ01000007">
    <property type="protein sequence ID" value="KNB72841.1"/>
    <property type="molecule type" value="Genomic_DNA"/>
</dbReference>
<dbReference type="AlphaFoldDB" id="A0A0K9YW03"/>
<dbReference type="PROSITE" id="PS51186">
    <property type="entry name" value="GNAT"/>
    <property type="match status" value="1"/>
</dbReference>
<dbReference type="GO" id="GO:0016747">
    <property type="term" value="F:acyltransferase activity, transferring groups other than amino-acyl groups"/>
    <property type="evidence" value="ECO:0007669"/>
    <property type="project" value="InterPro"/>
</dbReference>
<dbReference type="Pfam" id="PF13302">
    <property type="entry name" value="Acetyltransf_3"/>
    <property type="match status" value="1"/>
</dbReference>
<dbReference type="Proteomes" id="UP000036834">
    <property type="component" value="Unassembled WGS sequence"/>
</dbReference>
<feature type="domain" description="N-acetyltransferase" evidence="1">
    <location>
        <begin position="16"/>
        <end position="174"/>
    </location>
</feature>
<evidence type="ECO:0000313" key="2">
    <source>
        <dbReference type="EMBL" id="KNB72841.1"/>
    </source>
</evidence>
<organism evidence="2 3">
    <name type="scientific">Brevibacillus reuszeri</name>
    <dbReference type="NCBI Taxonomy" id="54915"/>
    <lineage>
        <taxon>Bacteria</taxon>
        <taxon>Bacillati</taxon>
        <taxon>Bacillota</taxon>
        <taxon>Bacilli</taxon>
        <taxon>Bacillales</taxon>
        <taxon>Paenibacillaceae</taxon>
        <taxon>Brevibacillus</taxon>
    </lineage>
</organism>
<dbReference type="InterPro" id="IPR016181">
    <property type="entry name" value="Acyl_CoA_acyltransferase"/>
</dbReference>
<dbReference type="InterPro" id="IPR000182">
    <property type="entry name" value="GNAT_dom"/>
</dbReference>
<dbReference type="PANTHER" id="PTHR43792:SF1">
    <property type="entry name" value="N-ACETYLTRANSFERASE DOMAIN-CONTAINING PROTEIN"/>
    <property type="match status" value="1"/>
</dbReference>
<dbReference type="PANTHER" id="PTHR43792">
    <property type="entry name" value="GNAT FAMILY, PUTATIVE (AFU_ORTHOLOGUE AFUA_3G00765)-RELATED-RELATED"/>
    <property type="match status" value="1"/>
</dbReference>
<reference evidence="3" key="1">
    <citation type="submission" date="2015-07" db="EMBL/GenBank/DDBJ databases">
        <title>Genome sequencing project for genomic taxonomy and phylogenomics of Bacillus-like bacteria.</title>
        <authorList>
            <person name="Liu B."/>
            <person name="Wang J."/>
            <person name="Zhu Y."/>
            <person name="Liu G."/>
            <person name="Chen Q."/>
            <person name="Chen Z."/>
            <person name="Lan J."/>
            <person name="Che J."/>
            <person name="Ge C."/>
            <person name="Shi H."/>
            <person name="Pan Z."/>
            <person name="Liu X."/>
        </authorList>
    </citation>
    <scope>NUCLEOTIDE SEQUENCE [LARGE SCALE GENOMIC DNA]</scope>
    <source>
        <strain evidence="3">DSM 9887</strain>
    </source>
</reference>
<sequence length="176" mass="20609">MLRRYKGVFIMETERLTLRQMTEDDEDNLMQIFSDRVAMQYYTSTKTREQAKNWIQWNARNYEEHGVGLWICEWKDTGEFVGQCGIVPQLVDEQPEMEIGYLFVRAYWGRGLATEAALAAKQHGFTAMGRNRLISMIYKPNLPSIQVAKRIGMSLEKETRINNRETFIFSVHAKND</sequence>
<protein>
    <recommendedName>
        <fullName evidence="1">N-acetyltransferase domain-containing protein</fullName>
    </recommendedName>
</protein>
<dbReference type="STRING" id="54915.ADS79_13460"/>
<evidence type="ECO:0000259" key="1">
    <source>
        <dbReference type="PROSITE" id="PS51186"/>
    </source>
</evidence>
<dbReference type="SUPFAM" id="SSF55729">
    <property type="entry name" value="Acyl-CoA N-acyltransferases (Nat)"/>
    <property type="match status" value="1"/>
</dbReference>
<dbReference type="Gene3D" id="3.40.630.30">
    <property type="match status" value="1"/>
</dbReference>
<dbReference type="OrthoDB" id="9798081at2"/>
<proteinExistence type="predicted"/>
<name>A0A0K9YW03_9BACL</name>
<dbReference type="InterPro" id="IPR051531">
    <property type="entry name" value="N-acetyltransferase"/>
</dbReference>
<evidence type="ECO:0000313" key="3">
    <source>
        <dbReference type="Proteomes" id="UP000036834"/>
    </source>
</evidence>